<feature type="region of interest" description="Disordered" evidence="4">
    <location>
        <begin position="1342"/>
        <end position="1364"/>
    </location>
</feature>
<dbReference type="GO" id="GO:0003779">
    <property type="term" value="F:actin binding"/>
    <property type="evidence" value="ECO:0007669"/>
    <property type="project" value="InterPro"/>
</dbReference>
<dbReference type="SMART" id="SM00295">
    <property type="entry name" value="B41"/>
    <property type="match status" value="1"/>
</dbReference>
<dbReference type="FunFam" id="1.20.80.10:FF:000007">
    <property type="entry name" value="Talin 2"/>
    <property type="match status" value="1"/>
</dbReference>
<feature type="region of interest" description="Disordered" evidence="4">
    <location>
        <begin position="678"/>
        <end position="703"/>
    </location>
</feature>
<feature type="region of interest" description="Disordered" evidence="4">
    <location>
        <begin position="2696"/>
        <end position="2721"/>
    </location>
</feature>
<dbReference type="SUPFAM" id="SSF109885">
    <property type="entry name" value="I/LWEQ domain"/>
    <property type="match status" value="2"/>
</dbReference>
<dbReference type="Pfam" id="PF01608">
    <property type="entry name" value="I_LWEQ"/>
    <property type="match status" value="1"/>
</dbReference>
<feature type="region of interest" description="Disordered" evidence="4">
    <location>
        <begin position="1179"/>
        <end position="1199"/>
    </location>
</feature>
<comment type="subcellular location">
    <subcellularLocation>
        <location evidence="1">Cytoplasm</location>
        <location evidence="1">Cytoskeleton</location>
    </subcellularLocation>
</comment>
<dbReference type="InterPro" id="IPR035963">
    <property type="entry name" value="FERM_2"/>
</dbReference>
<dbReference type="PROSITE" id="PS00661">
    <property type="entry name" value="FERM_2"/>
    <property type="match status" value="1"/>
</dbReference>
<dbReference type="GO" id="GO:0005886">
    <property type="term" value="C:plasma membrane"/>
    <property type="evidence" value="ECO:0007669"/>
    <property type="project" value="TreeGrafter"/>
</dbReference>
<feature type="domain" description="I/LWEQ" evidence="6">
    <location>
        <begin position="2898"/>
        <end position="3156"/>
    </location>
</feature>
<dbReference type="InterPro" id="IPR019748">
    <property type="entry name" value="FERM_central"/>
</dbReference>
<feature type="region of interest" description="Disordered" evidence="4">
    <location>
        <begin position="2531"/>
        <end position="2583"/>
    </location>
</feature>
<feature type="region of interest" description="Disordered" evidence="4">
    <location>
        <begin position="2898"/>
        <end position="2943"/>
    </location>
</feature>
<evidence type="ECO:0000256" key="1">
    <source>
        <dbReference type="ARBA" id="ARBA00004245"/>
    </source>
</evidence>
<evidence type="ECO:0000259" key="5">
    <source>
        <dbReference type="PROSITE" id="PS50057"/>
    </source>
</evidence>
<comment type="caution">
    <text evidence="7">The sequence shown here is derived from an EMBL/GenBank/DDBJ whole genome shotgun (WGS) entry which is preliminary data.</text>
</comment>
<dbReference type="Gene3D" id="1.20.120.230">
    <property type="entry name" value="Alpha-catenin/vinculin-like"/>
    <property type="match status" value="4"/>
</dbReference>
<dbReference type="Pfam" id="PF02174">
    <property type="entry name" value="IRS"/>
    <property type="match status" value="1"/>
</dbReference>
<evidence type="ECO:0000259" key="6">
    <source>
        <dbReference type="PROSITE" id="PS50945"/>
    </source>
</evidence>
<dbReference type="SUPFAM" id="SSF109880">
    <property type="entry name" value="A middle domain of Talin 1"/>
    <property type="match status" value="1"/>
</dbReference>
<dbReference type="PANTHER" id="PTHR19981">
    <property type="entry name" value="TALIN"/>
    <property type="match status" value="1"/>
</dbReference>
<dbReference type="InterPro" id="IPR011993">
    <property type="entry name" value="PH-like_dom_sf"/>
</dbReference>
<dbReference type="SUPFAM" id="SSF47031">
    <property type="entry name" value="Second domain of FERM"/>
    <property type="match status" value="1"/>
</dbReference>
<dbReference type="GO" id="GO:0030036">
    <property type="term" value="P:actin cytoskeleton organization"/>
    <property type="evidence" value="ECO:0007669"/>
    <property type="project" value="TreeGrafter"/>
</dbReference>
<keyword evidence="8" id="KW-1185">Reference proteome</keyword>
<accession>A0A8T1MRC6</accession>
<dbReference type="EMBL" id="NIRI02000042">
    <property type="protein sequence ID" value="KAG5451426.1"/>
    <property type="molecule type" value="Genomic_DNA"/>
</dbReference>
<keyword evidence="3" id="KW-0206">Cytoskeleton</keyword>
<dbReference type="GO" id="GO:0005925">
    <property type="term" value="C:focal adhesion"/>
    <property type="evidence" value="ECO:0007669"/>
    <property type="project" value="InterPro"/>
</dbReference>
<feature type="compositionally biased region" description="Low complexity" evidence="4">
    <location>
        <begin position="687"/>
        <end position="702"/>
    </location>
</feature>
<evidence type="ECO:0000313" key="8">
    <source>
        <dbReference type="Proteomes" id="UP000286415"/>
    </source>
</evidence>
<dbReference type="InterPro" id="IPR049108">
    <property type="entry name" value="Talin_R4"/>
</dbReference>
<dbReference type="PANTHER" id="PTHR19981:SF1">
    <property type="entry name" value="RHEA, ISOFORM B"/>
    <property type="match status" value="1"/>
</dbReference>
<organism evidence="7 8">
    <name type="scientific">Clonorchis sinensis</name>
    <name type="common">Chinese liver fluke</name>
    <dbReference type="NCBI Taxonomy" id="79923"/>
    <lineage>
        <taxon>Eukaryota</taxon>
        <taxon>Metazoa</taxon>
        <taxon>Spiralia</taxon>
        <taxon>Lophotrochozoa</taxon>
        <taxon>Platyhelminthes</taxon>
        <taxon>Trematoda</taxon>
        <taxon>Digenea</taxon>
        <taxon>Opisthorchiida</taxon>
        <taxon>Opisthorchiata</taxon>
        <taxon>Opisthorchiidae</taxon>
        <taxon>Clonorchis</taxon>
    </lineage>
</organism>
<gene>
    <name evidence="7" type="ORF">CSKR_107264</name>
</gene>
<dbReference type="Pfam" id="PF21692">
    <property type="entry name" value="Talin_R4"/>
    <property type="match status" value="1"/>
</dbReference>
<dbReference type="GO" id="GO:0005856">
    <property type="term" value="C:cytoskeleton"/>
    <property type="evidence" value="ECO:0007669"/>
    <property type="project" value="UniProtKB-SubCell"/>
</dbReference>
<reference evidence="7 8" key="1">
    <citation type="journal article" date="2018" name="Biotechnol. Adv.">
        <title>Improved genomic resources and new bioinformatic workflow for the carcinogenic parasite Clonorchis sinensis: Biotechnological implications.</title>
        <authorList>
            <person name="Wang D."/>
            <person name="Korhonen P.K."/>
            <person name="Gasser R.B."/>
            <person name="Young N.D."/>
        </authorList>
    </citation>
    <scope>NUCLEOTIDE SEQUENCE [LARGE SCALE GENOMIC DNA]</scope>
    <source>
        <strain evidence="7">Cs-k2</strain>
    </source>
</reference>
<dbReference type="InterPro" id="IPR018979">
    <property type="entry name" value="FERM_N"/>
</dbReference>
<dbReference type="GO" id="GO:0001726">
    <property type="term" value="C:ruffle"/>
    <property type="evidence" value="ECO:0007669"/>
    <property type="project" value="InterPro"/>
</dbReference>
<reference evidence="7 8" key="2">
    <citation type="journal article" date="2021" name="Genomics">
        <title>High-quality reference genome for Clonorchis sinensis.</title>
        <authorList>
            <person name="Young N.D."/>
            <person name="Stroehlein A.J."/>
            <person name="Kinkar L."/>
            <person name="Wang T."/>
            <person name="Sohn W.M."/>
            <person name="Chang B.C.H."/>
            <person name="Kaur P."/>
            <person name="Weisz D."/>
            <person name="Dudchenko O."/>
            <person name="Aiden E.L."/>
            <person name="Korhonen P.K."/>
            <person name="Gasser R.B."/>
        </authorList>
    </citation>
    <scope>NUCLEOTIDE SEQUENCE [LARGE SCALE GENOMIC DNA]</scope>
    <source>
        <strain evidence="7">Cs-k2</strain>
    </source>
</reference>
<dbReference type="PROSITE" id="PS50945">
    <property type="entry name" value="I_LWEQ"/>
    <property type="match status" value="1"/>
</dbReference>
<dbReference type="InterPro" id="IPR029071">
    <property type="entry name" value="Ubiquitin-like_domsf"/>
</dbReference>
<proteinExistence type="predicted"/>
<dbReference type="Pfam" id="PF09379">
    <property type="entry name" value="FERM_N"/>
    <property type="match status" value="1"/>
</dbReference>
<dbReference type="CDD" id="cd10569">
    <property type="entry name" value="FERM_C_Talin"/>
    <property type="match status" value="1"/>
</dbReference>
<dbReference type="InterPro" id="IPR036476">
    <property type="entry name" value="Talin_cent_sf"/>
</dbReference>
<evidence type="ECO:0000313" key="7">
    <source>
        <dbReference type="EMBL" id="KAG5451426.1"/>
    </source>
</evidence>
<dbReference type="GO" id="GO:0098609">
    <property type="term" value="P:cell-cell adhesion"/>
    <property type="evidence" value="ECO:0007669"/>
    <property type="project" value="TreeGrafter"/>
</dbReference>
<dbReference type="OrthoDB" id="10262320at2759"/>
<dbReference type="InterPro" id="IPR002558">
    <property type="entry name" value="ILWEQ_dom"/>
</dbReference>
<dbReference type="Gene3D" id="1.20.1410.10">
    <property type="entry name" value="I/LWEQ domain"/>
    <property type="match status" value="1"/>
</dbReference>
<dbReference type="InterPro" id="IPR014352">
    <property type="entry name" value="FERM/acyl-CoA-bd_prot_sf"/>
</dbReference>
<dbReference type="GO" id="GO:0005737">
    <property type="term" value="C:cytoplasm"/>
    <property type="evidence" value="ECO:0007669"/>
    <property type="project" value="TreeGrafter"/>
</dbReference>
<dbReference type="InterPro" id="IPR000299">
    <property type="entry name" value="FERM_domain"/>
</dbReference>
<sequence>MSFCTLIVRVPPSTNTYVLKLEKDLCVSDLCCEIRLQIPEAKVNNPLDYGIFVPDPDPKHSSWLDNSRMLSYYHFRDNFEVEYRSKLRLLVIQTMDGTRKVLQVDDSKTVAELMDRICSKMGITNHEEYSLIRPMTEEERMRTLTLRKHKGGARDQEKLEKMKQKLHTDDELNWLSHGKSLRQHGVDESEVLFLRRKYFFSDQNVDTRDPVQLNLLYIQLKEAILNGTHPISLEQSIKLAALQCQSEIGVYTPEKAKHHLIDLKEHLPSEYRKVKGVEKRIQEAHKKLRDFDEREAQLQYIQLCRSLPTYGITFFLIKEKLKGRNKLVPRLFGVSKESVMRVDENTKDILETWPLTRIRRWAAGPNLFTLDFGQYHPDGNYAMQTTEGEQIGQLISGYIDIILRRQKGRQAAIMDGDEESTIVEENVEPSRANVISNVNGTLSRGHRVSEANVAHAGNLHAVSRRGDYSEGYVATRGQAVIAQHVPGGDIGSGRIVNRNGISSSDIDGSPRQAFQVIDLDQPKRALRSRVDLGLRTIKEAAEELDTPIYADDDAIRGDDATTKRWRVEALEQARNGVWSHLGAMTMATGQLISCLQTTAQTPPSGGPNVEFDYTNMDASLASIGMNVHGLMQCVRLYDQIDLANSDGVDEHVNGLKEAAQALSDAFLELMRATVPTARSEGDLDKASSLSLSSNSLAEQSRSGPDRAALLEAASRVGDASRQLLLLISQPHTMNARVESVDVQGNGHFASPQVYPSVIDWEARDRLLSATKAVTNRMAQLVKTAKQGALDIGQEAADLAGKDPAKIYPDAIPILRATQTRLVHAATAAGKCASRLVTCAKVVVCTMEQPESQDQLIFTAKEVAMTADKVAMATEELIRASNEVVGSNTALHEAHLQLSDDLHEGVSEVHCGLEELVNGLRETSIQGHQDPTVSDFLSVARQLPSSVGDGINLIKKATALATVASNLMMDLRAEAQVEHSRTGMSSAEANRRADMLEVEIRRLLATAQECADGNAQSLAHQQVVIAAAEQLIRAAHATSAPIIRARLTQGLEFATRMTASNVGPLVTIGGEVIRMCPGNTHKLASNLEQLQKRVMPQVNLSCSDAREEPYNNRTQANLLTASQNLMQCLEELLRITDAVVPTIPDPGIQNAFSGAARNTQACLTDLRLCYGNSEQLLGSEPPEFEPAPVSSAEPKSNQAAATRDSELWLNTMSKCNQRIDNLTAELRSNTSRLLPDESLDSICVALCDSVTRFNGTFPPVDCSRLADGWSNFPSFVERVIQAGSKHDLNQTAFIVAELLERLTPLIHGLRGLVAFFTIAANARSLDPNLARVLLVSHGLSAKRQSSISGSSGPVDHLTSSGSQEEQAQATCGAMLEHLLSIGETCLNDTRQLVNWAMRRQSIEPGSEETRQAAVLAEQIATSVNAVLGYVPGEVIVRRLFALLDDVNRNIQCEPHGRALGGQLTGHSGSSNEIAPELPRRQIFSRESSEELYTKLATAARRLARVCQDSTSVLSNAAKVTGDPHLVGGDSQLVQLAYTADRITTTLAEVVRAAGVRGIPMETTGNLLDGLTQTGYPVAGGLRYAMRTLDTGSLQRPVEYDQSTPEISLHTAVLRLHDWALDLSLQADTKATTVSPPDATLDSSWAAVSDADSEQKVSQMRGQCAVALRRVKTQLRRTSSHDVDASRTTLCPIRLPVNDQTYPECLDSICQLSENMKTYVDSIPQAVTRNDTDAFSDAVKLVAQATCQLLQTASQAAYLVGAGHPASKPGHAGRLVTSDQLAVLHDHIAAVRKGASELGRAESQATPDGLPSLEAMNIATNVAQRATQLCRSTRPLLSDCKSAAEKKTLAESLERVARCAAAVFKSTQAGNDAEPDVMFIRLKQSATQLEESVDQYADVLFRAAGGSPCQLAEEAFQSQIPILDSHQTIAQNSSELLETSHGLVGVDSKEFAKVNGEFSATRQRLYDSVDQLKGLLQKLTPGIDICARVRSDIVTLLSELDAATLAITSGTAGGGGSLFGSKRVETSLGLIRSGLQQVEQQCMDAVDNCLHGHWELMAHNIREAGAYLPSLVRECAQSATGLTRASEQTGLLTLARTVLEALQQLVESVNDNISNPSSSQDDSHSHLMDYSVRVRQACKELLSSVDAMAKMHGGLSWHIDSINAACAKLDDVTPAIVNGTSKNISDQAVVPLPVSFVQDHARLGHQSRALAEAAVRLTQVAATSDSFRGDDMSAVSQSVATFAKLFIQMTETVQSIASVLFQQTEAEAGSALARRLCQITQSLGAASADFIRSPLRTEQFKLFSSKLDELKSALQSCARGADACGTAATNMGRLVADLDTAVLFARAGTLVDPDSASSPSPLSPTSAKYATIATKQCAFQSAKEAVMQATKGVVEDMQTLIANSTGSQDALSVSAQNCLLRATELTEAVKSAASRAANVPVAPDITSDACVESQVQLLSCARDVAKSLVQLLTQAKAVTATTYAIEAWGDTNENAKLSPLLKSHQKALNETAVSVVENISGLTRSIRALSDQLNLDKPSTSPLPATTSPTTPTPPSLPPKRVSLSKVPTGNRLPLKENGDGGEKSNVHASLQSVIGVFTQFEKRLASWSIDHCSLKRPVTDYDYESEEENALGRTTKPQQLIAVSREINQAAIKASAAASSGKLSEIASVGHLLRRAAEDLMRTLPSACQSALTSIQNIRGPETDGDERSTVNEDSDTGIDEDGEMTVSSVERACRRAIEGTKNTISEMKQLTEHMETSLDTGASSPASVQVTLAMRRLRETVNEIVEAAMKFPGGKDTSEPVVKPVKKLAPVVSPKPSCTVTLQKRISTESQEKALRPEPPIPPARTSLLLMTNQKHRAEVERSIAAANATAPDVAPFPLQKEFNEMAGDLAKKVQQIGQLRSKSETNARRVPRVSSTSPSTEAKPTSISTELDVPRPSDTADSSTGLNAIISSCQHLVHTTLSLMYWAAAAQRELVQQGRMKPVDLDPSGSTESDSQWAQGLISAARFVAMAANCVVESAQAMVSSRMGESDGSACNPRPEMLISAAETTAGYTAHLVIACMAKADLSSATCQGLRQAGASVRCATEDLVRLVQRTVGAGGPNEVNAASFDGLNSSMVQSMRQVIETKTSIAAKQKELENLHDKLKHINQDPYRALHE</sequence>
<feature type="compositionally biased region" description="Low complexity" evidence="4">
    <location>
        <begin position="2536"/>
        <end position="2548"/>
    </location>
</feature>
<dbReference type="InterPro" id="IPR054060">
    <property type="entry name" value="TLN1-like_RS"/>
</dbReference>
<feature type="compositionally biased region" description="Acidic residues" evidence="4">
    <location>
        <begin position="2712"/>
        <end position="2721"/>
    </location>
</feature>
<dbReference type="InterPro" id="IPR019747">
    <property type="entry name" value="FERM_CS"/>
</dbReference>
<dbReference type="InterPro" id="IPR019749">
    <property type="entry name" value="Band_41_domain"/>
</dbReference>
<dbReference type="SMART" id="SM00307">
    <property type="entry name" value="ILWEQ"/>
    <property type="match status" value="1"/>
</dbReference>
<dbReference type="Gene3D" id="3.10.20.90">
    <property type="entry name" value="Phosphatidylinositol 3-kinase Catalytic Subunit, Chain A, domain 1"/>
    <property type="match status" value="2"/>
</dbReference>
<dbReference type="InterPro" id="IPR002404">
    <property type="entry name" value="IRS_PTB"/>
</dbReference>
<dbReference type="CDD" id="cd17089">
    <property type="entry name" value="FERM_F0_TLN"/>
    <property type="match status" value="1"/>
</dbReference>
<dbReference type="InterPro" id="IPR032425">
    <property type="entry name" value="FERM_f0"/>
</dbReference>
<dbReference type="Gene3D" id="1.20.80.10">
    <property type="match status" value="1"/>
</dbReference>
<dbReference type="CDD" id="cd17090">
    <property type="entry name" value="FERM_F1_TLN"/>
    <property type="match status" value="1"/>
</dbReference>
<feature type="compositionally biased region" description="Basic and acidic residues" evidence="4">
    <location>
        <begin position="2572"/>
        <end position="2583"/>
    </location>
</feature>
<dbReference type="Gene3D" id="1.20.1420.10">
    <property type="entry name" value="Talin, central domain"/>
    <property type="match status" value="4"/>
</dbReference>
<dbReference type="CDD" id="cd14473">
    <property type="entry name" value="FERM_B-lobe"/>
    <property type="match status" value="1"/>
</dbReference>
<protein>
    <submittedName>
        <fullName evidence="7">Talin-1, variant 2</fullName>
    </submittedName>
</protein>
<dbReference type="SMART" id="SM01244">
    <property type="entry name" value="IRS"/>
    <property type="match status" value="1"/>
</dbReference>
<name>A0A8T1MRC6_CLOSI</name>
<evidence type="ECO:0000256" key="4">
    <source>
        <dbReference type="SAM" id="MobiDB-lite"/>
    </source>
</evidence>
<dbReference type="SUPFAM" id="SSF50729">
    <property type="entry name" value="PH domain-like"/>
    <property type="match status" value="1"/>
</dbReference>
<feature type="domain" description="FERM" evidence="5">
    <location>
        <begin position="88"/>
        <end position="406"/>
    </location>
</feature>
<dbReference type="GO" id="GO:0005200">
    <property type="term" value="F:structural constituent of cytoskeleton"/>
    <property type="evidence" value="ECO:0007669"/>
    <property type="project" value="InterPro"/>
</dbReference>
<dbReference type="FunFam" id="2.30.29.30:FF:000028">
    <property type="entry name" value="Talin 2"/>
    <property type="match status" value="1"/>
</dbReference>
<dbReference type="Pfam" id="PF16511">
    <property type="entry name" value="FERM_f0"/>
    <property type="match status" value="1"/>
</dbReference>
<dbReference type="Gene3D" id="2.30.29.30">
    <property type="entry name" value="Pleckstrin-homology domain (PH domain)/Phosphotyrosine-binding domain (PTB)"/>
    <property type="match status" value="1"/>
</dbReference>
<dbReference type="Pfam" id="PF21865">
    <property type="entry name" value="TLN1-like_RS"/>
    <property type="match status" value="1"/>
</dbReference>
<dbReference type="Proteomes" id="UP000286415">
    <property type="component" value="Unassembled WGS sequence"/>
</dbReference>
<dbReference type="Pfam" id="PF09141">
    <property type="entry name" value="Talin_middle"/>
    <property type="match status" value="1"/>
</dbReference>
<dbReference type="InterPro" id="IPR015224">
    <property type="entry name" value="Talin_cent"/>
</dbReference>
<evidence type="ECO:0000256" key="2">
    <source>
        <dbReference type="ARBA" id="ARBA00022490"/>
    </source>
</evidence>
<dbReference type="InterPro" id="IPR035964">
    <property type="entry name" value="I/LWEQ_dom_sf"/>
</dbReference>
<dbReference type="PROSITE" id="PS50057">
    <property type="entry name" value="FERM_3"/>
    <property type="match status" value="1"/>
</dbReference>
<evidence type="ECO:0000256" key="3">
    <source>
        <dbReference type="ARBA" id="ARBA00023212"/>
    </source>
</evidence>
<dbReference type="GO" id="GO:0005178">
    <property type="term" value="F:integrin binding"/>
    <property type="evidence" value="ECO:0007669"/>
    <property type="project" value="TreeGrafter"/>
</dbReference>
<keyword evidence="2" id="KW-0963">Cytoplasm</keyword>
<dbReference type="SUPFAM" id="SSF54236">
    <property type="entry name" value="Ubiquitin-like"/>
    <property type="match status" value="1"/>
</dbReference>